<evidence type="ECO:0000256" key="2">
    <source>
        <dbReference type="PROSITE-ProRule" id="PRU00708"/>
    </source>
</evidence>
<dbReference type="NCBIfam" id="TIGR00756">
    <property type="entry name" value="PPR"/>
    <property type="match status" value="8"/>
</dbReference>
<feature type="repeat" description="PPR" evidence="2">
    <location>
        <begin position="966"/>
        <end position="1000"/>
    </location>
</feature>
<dbReference type="PANTHER" id="PTHR24015:SF548">
    <property type="entry name" value="OS08G0340900 PROTEIN"/>
    <property type="match status" value="1"/>
</dbReference>
<dbReference type="Pfam" id="PF01535">
    <property type="entry name" value="PPR"/>
    <property type="match status" value="3"/>
</dbReference>
<reference evidence="3" key="1">
    <citation type="submission" date="2021-01" db="EMBL/GenBank/DDBJ databases">
        <title>Adiantum capillus-veneris genome.</title>
        <authorList>
            <person name="Fang Y."/>
            <person name="Liao Q."/>
        </authorList>
    </citation>
    <scope>NUCLEOTIDE SEQUENCE</scope>
    <source>
        <strain evidence="3">H3</strain>
        <tissue evidence="3">Leaf</tissue>
    </source>
</reference>
<feature type="repeat" description="PPR" evidence="2">
    <location>
        <begin position="660"/>
        <end position="694"/>
    </location>
</feature>
<dbReference type="PROSITE" id="PS51375">
    <property type="entry name" value="PPR"/>
    <property type="match status" value="9"/>
</dbReference>
<dbReference type="EMBL" id="JABFUD020000025">
    <property type="protein sequence ID" value="KAI5059686.1"/>
    <property type="molecule type" value="Genomic_DNA"/>
</dbReference>
<dbReference type="InterPro" id="IPR046960">
    <property type="entry name" value="PPR_At4g14850-like_plant"/>
</dbReference>
<feature type="repeat" description="PPR" evidence="2">
    <location>
        <begin position="593"/>
        <end position="627"/>
    </location>
</feature>
<feature type="repeat" description="PPR" evidence="2">
    <location>
        <begin position="762"/>
        <end position="796"/>
    </location>
</feature>
<keyword evidence="1" id="KW-0677">Repeat</keyword>
<feature type="repeat" description="PPR" evidence="2">
    <location>
        <begin position="455"/>
        <end position="490"/>
    </location>
</feature>
<dbReference type="Proteomes" id="UP000886520">
    <property type="component" value="Chromosome 25"/>
</dbReference>
<evidence type="ECO:0008006" key="5">
    <source>
        <dbReference type="Google" id="ProtNLM"/>
    </source>
</evidence>
<keyword evidence="4" id="KW-1185">Reference proteome</keyword>
<feature type="repeat" description="PPR" evidence="2">
    <location>
        <begin position="558"/>
        <end position="592"/>
    </location>
</feature>
<organism evidence="3 4">
    <name type="scientific">Adiantum capillus-veneris</name>
    <name type="common">Maidenhair fern</name>
    <dbReference type="NCBI Taxonomy" id="13818"/>
    <lineage>
        <taxon>Eukaryota</taxon>
        <taxon>Viridiplantae</taxon>
        <taxon>Streptophyta</taxon>
        <taxon>Embryophyta</taxon>
        <taxon>Tracheophyta</taxon>
        <taxon>Polypodiopsida</taxon>
        <taxon>Polypodiidae</taxon>
        <taxon>Polypodiales</taxon>
        <taxon>Pteridineae</taxon>
        <taxon>Pteridaceae</taxon>
        <taxon>Vittarioideae</taxon>
        <taxon>Adiantum</taxon>
    </lineage>
</organism>
<sequence length="1124" mass="124534">MLTKILLHCSPVFGQQWRLRVKCDKGGSRALHAIAPVACTSSHQAAATKGENASQETQDSCTCISYAGVNKAFSDCRKLHPDFKDIQHLLQYCKKKGDQVLAWQVNIYLCEFGLETHRLLGNYLVSVLSEIGSIHLALNIFNRLAHRDDCSWNSLVTGNVLSGNPKKAVALYQELEKDSTINLSGYTFVALLKACTKLKDVDRGFEVHTAVARAGFLEKDVFVGSALVDMYAKCGLLTRAQEVFDYLPIRDVVSWNALINGYINHDRGKEALNVFEQMQQYGFSPTDVTYLSSLKACSCIRALEKGQQLHSKIEKLWLLKENKVVGNILVDMYAKCGLLSKAQEVFDELLVRDVVTWNTLINGYVEHGHDKEAIRCFNLMQRDVVFPDAVTFVCSLKACGNLKALDKGQEFHAEIDRKGLLETDLVVGNALVDMYARCGFLYQAHQLVNSLPIKSTIAWNALITGYVDQGYNKEGLECFKEMQLNNGVLPDAATFICTLKACGSMRMQDKVLEIHAEAARKGAFESDLLVGSTLVDAYAKCGSLCQAQEVFERLPQRGVVAWTALISGYCEYGHINEALKGLKQMQREGFIPDAVTYVCILKACGTTRDLEKGLEIHAEIDKLGLLSMNLLVASTLVDMYAKCGMLGKARIVFDKLPLRDVVTWNALIVGYTLHGQGEEAILLFERMQAEGLYVSSVTVIYVLKACSSIGNIDKGEATHAEISRIEALNGDLSIGNTLVDMYAKFGLVAKAQEVFNNLPSRDTVSWNALLTGYVEHGYAEEALDCFEQMQQDGVLLNNITLACCLKACGCIAAIVQGQHIHVEAERSGLLERDLSIGTNLVDMYAKCGIFTKAWEVFDKISVRDVVSWTALIAGYTEHGFAEDALNCLERMLLFGIYPDAFTYVWSLKACASLGATDKGQEIHAEVERKGLLEKDLIVGNALLDMYVKCGLLTKAQEVFDQFLERDVISWNSLLSGHTHLGDCENAFYVFDRMLGEGFKPGSGTFTIVLSACSRMGLFDKGQSYFQVMCKDHGIIPTLEHGTCMVDLLCRGGHLNQAILLIEKLSLNKELAVWHALLTSCTNWGNIELGSRAFQHAVCLNRQHATSYCFMSKLFLDKVEPAKIN</sequence>
<gene>
    <name evidence="3" type="ORF">GOP47_0026005</name>
</gene>
<evidence type="ECO:0000313" key="3">
    <source>
        <dbReference type="EMBL" id="KAI5059686.1"/>
    </source>
</evidence>
<dbReference type="FunFam" id="1.25.40.10:FF:000285">
    <property type="entry name" value="Pentatricopeptide repeat-containing protein, chloroplastic"/>
    <property type="match status" value="2"/>
</dbReference>
<evidence type="ECO:0000313" key="4">
    <source>
        <dbReference type="Proteomes" id="UP000886520"/>
    </source>
</evidence>
<accession>A0A9D4U3V7</accession>
<proteinExistence type="predicted"/>
<feature type="repeat" description="PPR" evidence="2">
    <location>
        <begin position="864"/>
        <end position="898"/>
    </location>
</feature>
<dbReference type="AlphaFoldDB" id="A0A9D4U3V7"/>
<dbReference type="PANTHER" id="PTHR24015">
    <property type="entry name" value="OS07G0578800 PROTEIN-RELATED"/>
    <property type="match status" value="1"/>
</dbReference>
<dbReference type="FunFam" id="1.25.40.10:FF:000158">
    <property type="entry name" value="pentatricopeptide repeat-containing protein At2g33680"/>
    <property type="match status" value="1"/>
</dbReference>
<dbReference type="InterPro" id="IPR011990">
    <property type="entry name" value="TPR-like_helical_dom_sf"/>
</dbReference>
<dbReference type="OrthoDB" id="1934782at2759"/>
<protein>
    <recommendedName>
        <fullName evidence="5">Pentatricopeptide repeat-containing protein</fullName>
    </recommendedName>
</protein>
<dbReference type="FunFam" id="1.25.40.10:FF:000031">
    <property type="entry name" value="Pentatricopeptide repeat-containing protein mitochondrial"/>
    <property type="match status" value="2"/>
</dbReference>
<dbReference type="GO" id="GO:0009451">
    <property type="term" value="P:RNA modification"/>
    <property type="evidence" value="ECO:0007669"/>
    <property type="project" value="InterPro"/>
</dbReference>
<evidence type="ECO:0000256" key="1">
    <source>
        <dbReference type="ARBA" id="ARBA00022737"/>
    </source>
</evidence>
<dbReference type="GO" id="GO:0003723">
    <property type="term" value="F:RNA binding"/>
    <property type="evidence" value="ECO:0007669"/>
    <property type="project" value="InterPro"/>
</dbReference>
<dbReference type="Pfam" id="PF13041">
    <property type="entry name" value="PPR_2"/>
    <property type="match status" value="8"/>
</dbReference>
<dbReference type="FunFam" id="1.25.40.10:FF:000344">
    <property type="entry name" value="Pentatricopeptide repeat-containing protein"/>
    <property type="match status" value="2"/>
</dbReference>
<feature type="repeat" description="PPR" evidence="2">
    <location>
        <begin position="251"/>
        <end position="285"/>
    </location>
</feature>
<dbReference type="GO" id="GO:0048731">
    <property type="term" value="P:system development"/>
    <property type="evidence" value="ECO:0007669"/>
    <property type="project" value="UniProtKB-ARBA"/>
</dbReference>
<name>A0A9D4U3V7_ADICA</name>
<feature type="repeat" description="PPR" evidence="2">
    <location>
        <begin position="353"/>
        <end position="387"/>
    </location>
</feature>
<dbReference type="Gene3D" id="1.25.40.10">
    <property type="entry name" value="Tetratricopeptide repeat domain"/>
    <property type="match status" value="9"/>
</dbReference>
<comment type="caution">
    <text evidence="3">The sequence shown here is derived from an EMBL/GenBank/DDBJ whole genome shotgun (WGS) entry which is preliminary data.</text>
</comment>
<dbReference type="InterPro" id="IPR002885">
    <property type="entry name" value="PPR_rpt"/>
</dbReference>